<sequence>MRYYYLIIIINNCMEGSFPYPRSCTHSCCDTAGVDRPTLNLNTDSRRTHILPPWIKDICILMDCADGHCRALRLSARICVCRKETGIEEYRKITRDKCEKANNDVREYFYKNKIKTRNYITRACMIVRELTSLL</sequence>
<protein>
    <submittedName>
        <fullName evidence="1">Uncharacterized protein</fullName>
    </submittedName>
</protein>
<dbReference type="Proteomes" id="UP001430953">
    <property type="component" value="Unassembled WGS sequence"/>
</dbReference>
<dbReference type="EMBL" id="JADYXP020000013">
    <property type="protein sequence ID" value="KAL0111943.1"/>
    <property type="molecule type" value="Genomic_DNA"/>
</dbReference>
<evidence type="ECO:0000313" key="1">
    <source>
        <dbReference type="EMBL" id="KAL0111943.1"/>
    </source>
</evidence>
<keyword evidence="2" id="KW-1185">Reference proteome</keyword>
<organism evidence="1 2">
    <name type="scientific">Cardiocondyla obscurior</name>
    <dbReference type="NCBI Taxonomy" id="286306"/>
    <lineage>
        <taxon>Eukaryota</taxon>
        <taxon>Metazoa</taxon>
        <taxon>Ecdysozoa</taxon>
        <taxon>Arthropoda</taxon>
        <taxon>Hexapoda</taxon>
        <taxon>Insecta</taxon>
        <taxon>Pterygota</taxon>
        <taxon>Neoptera</taxon>
        <taxon>Endopterygota</taxon>
        <taxon>Hymenoptera</taxon>
        <taxon>Apocrita</taxon>
        <taxon>Aculeata</taxon>
        <taxon>Formicoidea</taxon>
        <taxon>Formicidae</taxon>
        <taxon>Myrmicinae</taxon>
        <taxon>Cardiocondyla</taxon>
    </lineage>
</organism>
<name>A0AAW2F7Q5_9HYME</name>
<dbReference type="AlphaFoldDB" id="A0AAW2F7Q5"/>
<accession>A0AAW2F7Q5</accession>
<proteinExistence type="predicted"/>
<reference evidence="1 2" key="1">
    <citation type="submission" date="2023-03" db="EMBL/GenBank/DDBJ databases">
        <title>High recombination rates correlate with genetic variation in Cardiocondyla obscurior ants.</title>
        <authorList>
            <person name="Errbii M."/>
        </authorList>
    </citation>
    <scope>NUCLEOTIDE SEQUENCE [LARGE SCALE GENOMIC DNA]</scope>
    <source>
        <strain evidence="1">Alpha-2009</strain>
        <tissue evidence="1">Whole body</tissue>
    </source>
</reference>
<gene>
    <name evidence="1" type="ORF">PUN28_013275</name>
</gene>
<comment type="caution">
    <text evidence="1">The sequence shown here is derived from an EMBL/GenBank/DDBJ whole genome shotgun (WGS) entry which is preliminary data.</text>
</comment>
<evidence type="ECO:0000313" key="2">
    <source>
        <dbReference type="Proteomes" id="UP001430953"/>
    </source>
</evidence>